<evidence type="ECO:0000256" key="2">
    <source>
        <dbReference type="SAM" id="Phobius"/>
    </source>
</evidence>
<reference evidence="3 5" key="1">
    <citation type="submission" date="2016-11" db="EMBL/GenBank/DDBJ databases">
        <title>Genome sequencing of Zhihengliuella aestuarii B18 antagonistic to Plasmodiophora brassicae.</title>
        <authorList>
            <person name="Luo Y."/>
        </authorList>
    </citation>
    <scope>NUCLEOTIDE SEQUENCE [LARGE SCALE GENOMIC DNA]</scope>
    <source>
        <strain evidence="3 5">B18</strain>
    </source>
</reference>
<name>A0A1L2ZSI2_9MICC</name>
<feature type="region of interest" description="Disordered" evidence="1">
    <location>
        <begin position="85"/>
        <end position="109"/>
    </location>
</feature>
<feature type="compositionally biased region" description="Basic and acidic residues" evidence="1">
    <location>
        <begin position="97"/>
        <end position="109"/>
    </location>
</feature>
<keyword evidence="5" id="KW-1185">Reference proteome</keyword>
<evidence type="ECO:0000313" key="3">
    <source>
        <dbReference type="EMBL" id="APF41932.1"/>
    </source>
</evidence>
<dbReference type="OrthoDB" id="3268622at2"/>
<accession>A0A1L2ZSI2</accession>
<dbReference type="EMBL" id="JACHDR010000001">
    <property type="protein sequence ID" value="MBB5513356.1"/>
    <property type="molecule type" value="Genomic_DNA"/>
</dbReference>
<dbReference type="RefSeq" id="WP_071895389.1">
    <property type="nucleotide sequence ID" value="NZ_BAAARH010000002.1"/>
</dbReference>
<dbReference type="Proteomes" id="UP000580797">
    <property type="component" value="Unassembled WGS sequence"/>
</dbReference>
<organism evidence="3 5">
    <name type="scientific">Neomicrococcus aestuarii</name>
    <dbReference type="NCBI Taxonomy" id="556325"/>
    <lineage>
        <taxon>Bacteria</taxon>
        <taxon>Bacillati</taxon>
        <taxon>Actinomycetota</taxon>
        <taxon>Actinomycetes</taxon>
        <taxon>Micrococcales</taxon>
        <taxon>Micrococcaceae</taxon>
        <taxon>Neomicrococcus</taxon>
    </lineage>
</organism>
<dbReference type="InterPro" id="IPR025323">
    <property type="entry name" value="DUF4229"/>
</dbReference>
<feature type="transmembrane region" description="Helical" evidence="2">
    <location>
        <begin position="7"/>
        <end position="24"/>
    </location>
</feature>
<dbReference type="KEGG" id="nae:BHE16_10875"/>
<sequence length="109" mass="12432">MPFLKYTLLRLGIFFVSFAVLYFLLQWNMIMALIVAMIIAFAVSYLFFNKLRLAANQQVVGRLSGKGPRNERVVDHDAEAEDAFQETLPDPYAEPQEDTKPSKDSRASE</sequence>
<evidence type="ECO:0000256" key="1">
    <source>
        <dbReference type="SAM" id="MobiDB-lite"/>
    </source>
</evidence>
<dbReference type="EMBL" id="CP018135">
    <property type="protein sequence ID" value="APF41932.1"/>
    <property type="molecule type" value="Genomic_DNA"/>
</dbReference>
<evidence type="ECO:0000313" key="6">
    <source>
        <dbReference type="Proteomes" id="UP000580797"/>
    </source>
</evidence>
<evidence type="ECO:0000313" key="4">
    <source>
        <dbReference type="EMBL" id="MBB5513356.1"/>
    </source>
</evidence>
<reference evidence="4 6" key="2">
    <citation type="submission" date="2020-08" db="EMBL/GenBank/DDBJ databases">
        <title>Sequencing the genomes of 1000 actinobacteria strains.</title>
        <authorList>
            <person name="Klenk H.-P."/>
        </authorList>
    </citation>
    <scope>NUCLEOTIDE SEQUENCE [LARGE SCALE GENOMIC DNA]</scope>
    <source>
        <strain evidence="4 6">DSM 105783</strain>
    </source>
</reference>
<evidence type="ECO:0000313" key="5">
    <source>
        <dbReference type="Proteomes" id="UP000183530"/>
    </source>
</evidence>
<protein>
    <submittedName>
        <fullName evidence="4">ABC-type multidrug transport system fused ATPase/permease subunit</fullName>
    </submittedName>
</protein>
<dbReference type="AlphaFoldDB" id="A0A1L2ZSI2"/>
<gene>
    <name evidence="3" type="ORF">BHE16_10875</name>
    <name evidence="4" type="ORF">HD598_002043</name>
</gene>
<keyword evidence="2" id="KW-1133">Transmembrane helix</keyword>
<dbReference type="Pfam" id="PF14012">
    <property type="entry name" value="DUF4229"/>
    <property type="match status" value="1"/>
</dbReference>
<dbReference type="STRING" id="556325.BHE16_10875"/>
<feature type="transmembrane region" description="Helical" evidence="2">
    <location>
        <begin position="30"/>
        <end position="48"/>
    </location>
</feature>
<keyword evidence="2" id="KW-0812">Transmembrane</keyword>
<dbReference type="Proteomes" id="UP000183530">
    <property type="component" value="Chromosome"/>
</dbReference>
<keyword evidence="2" id="KW-0472">Membrane</keyword>
<proteinExistence type="predicted"/>